<dbReference type="Pfam" id="PF00497">
    <property type="entry name" value="SBP_bac_3"/>
    <property type="match status" value="1"/>
</dbReference>
<accession>A0A846QGT8</accession>
<dbReference type="InterPro" id="IPR016193">
    <property type="entry name" value="Cytidine_deaminase-like"/>
</dbReference>
<dbReference type="AlphaFoldDB" id="A0A846QGT8"/>
<dbReference type="InterPro" id="IPR001638">
    <property type="entry name" value="Solute-binding_3/MltF_N"/>
</dbReference>
<dbReference type="Gene3D" id="3.40.140.10">
    <property type="entry name" value="Cytidine Deaminase, domain 2"/>
    <property type="match status" value="1"/>
</dbReference>
<proteinExistence type="predicted"/>
<dbReference type="SUPFAM" id="SSF53850">
    <property type="entry name" value="Periplasmic binding protein-like II"/>
    <property type="match status" value="1"/>
</dbReference>
<protein>
    <submittedName>
        <fullName evidence="4">Cytidine deaminase</fullName>
        <ecNumber evidence="4">3.5.4.5</ecNumber>
    </submittedName>
</protein>
<reference evidence="4 5" key="1">
    <citation type="submission" date="2020-03" db="EMBL/GenBank/DDBJ databases">
        <title>Genomic Encyclopedia of Type Strains, Phase IV (KMG-IV): sequencing the most valuable type-strain genomes for metagenomic binning, comparative biology and taxonomic classification.</title>
        <authorList>
            <person name="Goeker M."/>
        </authorList>
    </citation>
    <scope>NUCLEOTIDE SEQUENCE [LARGE SCALE GENOMIC DNA]</scope>
    <source>
        <strain evidence="4 5">DSM 24233</strain>
    </source>
</reference>
<dbReference type="PANTHER" id="PTHR35936:SF17">
    <property type="entry name" value="ARGININE-BINDING EXTRACELLULAR PROTEIN ARTP"/>
    <property type="match status" value="1"/>
</dbReference>
<dbReference type="Proteomes" id="UP000580856">
    <property type="component" value="Unassembled WGS sequence"/>
</dbReference>
<dbReference type="CDD" id="cd01283">
    <property type="entry name" value="cytidine_deaminase"/>
    <property type="match status" value="1"/>
</dbReference>
<organism evidence="4 5">
    <name type="scientific">Desulfobaculum xiamenense</name>
    <dbReference type="NCBI Taxonomy" id="995050"/>
    <lineage>
        <taxon>Bacteria</taxon>
        <taxon>Pseudomonadati</taxon>
        <taxon>Thermodesulfobacteriota</taxon>
        <taxon>Desulfovibrionia</taxon>
        <taxon>Desulfovibrionales</taxon>
        <taxon>Desulfovibrionaceae</taxon>
        <taxon>Desulfobaculum</taxon>
    </lineage>
</organism>
<feature type="chain" id="PRO_5032885122" evidence="2">
    <location>
        <begin position="29"/>
        <end position="381"/>
    </location>
</feature>
<dbReference type="EMBL" id="JAATJA010000001">
    <property type="protein sequence ID" value="NJB67441.1"/>
    <property type="molecule type" value="Genomic_DNA"/>
</dbReference>
<dbReference type="EC" id="3.5.4.5" evidence="4"/>
<dbReference type="GO" id="GO:0004126">
    <property type="term" value="F:cytidine deaminase activity"/>
    <property type="evidence" value="ECO:0007669"/>
    <property type="project" value="UniProtKB-EC"/>
</dbReference>
<feature type="domain" description="Solute-binding protein family 3/N-terminal" evidence="3">
    <location>
        <begin position="31"/>
        <end position="250"/>
    </location>
</feature>
<evidence type="ECO:0000259" key="3">
    <source>
        <dbReference type="SMART" id="SM00062"/>
    </source>
</evidence>
<evidence type="ECO:0000313" key="5">
    <source>
        <dbReference type="Proteomes" id="UP000580856"/>
    </source>
</evidence>
<dbReference type="SUPFAM" id="SSF53927">
    <property type="entry name" value="Cytidine deaminase-like"/>
    <property type="match status" value="1"/>
</dbReference>
<keyword evidence="1 2" id="KW-0732">Signal</keyword>
<evidence type="ECO:0000256" key="2">
    <source>
        <dbReference type="SAM" id="SignalP"/>
    </source>
</evidence>
<sequence length="381" mass="41439">MSNILRRMVLTVLALALVCAMGTGTGFCADKAVFVFDREFIPMSFVRNQKPMGFEVEIFDAALAGTGITISYVPMKDWERAQSDLAGGVAHIASGMTRTHLRDRLFIYPQTPTFTLALKFFVKESSGITDVGAIRGRTVAVIRDSLYQRLLQEFGGVIVKLYDSGDAALKALVMGETEAYFGADLVTFDIIGREHYSDLRAVGMSLATVPVYYALYKGQADLRETVERGLARIHADGTYDRIYRKWFVPELSAAEMTALLESARGARGAAYLPNRGKGGGAAVLTRTGRTYVAGDVNGGPAGGYTALESALLQAVAAGDLEIRAVTAVDPEGRARILSGRERQLVREFGRGVLVMWEPNPGEYDMWMISRMLPFGGSATAR</sequence>
<dbReference type="Gene3D" id="3.40.190.10">
    <property type="entry name" value="Periplasmic binding protein-like II"/>
    <property type="match status" value="2"/>
</dbReference>
<dbReference type="PANTHER" id="PTHR35936">
    <property type="entry name" value="MEMBRANE-BOUND LYTIC MUREIN TRANSGLYCOSYLASE F"/>
    <property type="match status" value="1"/>
</dbReference>
<keyword evidence="4" id="KW-0378">Hydrolase</keyword>
<comment type="caution">
    <text evidence="4">The sequence shown here is derived from an EMBL/GenBank/DDBJ whole genome shotgun (WGS) entry which is preliminary data.</text>
</comment>
<dbReference type="RefSeq" id="WP_167940497.1">
    <property type="nucleotide sequence ID" value="NZ_JAATJA010000001.1"/>
</dbReference>
<feature type="signal peptide" evidence="2">
    <location>
        <begin position="1"/>
        <end position="28"/>
    </location>
</feature>
<keyword evidence="5" id="KW-1185">Reference proteome</keyword>
<gene>
    <name evidence="4" type="ORF">GGQ74_001081</name>
</gene>
<evidence type="ECO:0000256" key="1">
    <source>
        <dbReference type="ARBA" id="ARBA00022729"/>
    </source>
</evidence>
<name>A0A846QGT8_9BACT</name>
<dbReference type="SMART" id="SM00062">
    <property type="entry name" value="PBPb"/>
    <property type="match status" value="1"/>
</dbReference>
<evidence type="ECO:0000313" key="4">
    <source>
        <dbReference type="EMBL" id="NJB67441.1"/>
    </source>
</evidence>